<feature type="compositionally biased region" description="Gly residues" evidence="1">
    <location>
        <begin position="219"/>
        <end position="232"/>
    </location>
</feature>
<dbReference type="RefSeq" id="WP_183578452.1">
    <property type="nucleotide sequence ID" value="NZ_JACHXJ010000001.1"/>
</dbReference>
<dbReference type="SUPFAM" id="SSF140453">
    <property type="entry name" value="EsxAB dimer-like"/>
    <property type="match status" value="1"/>
</dbReference>
<proteinExistence type="predicted"/>
<organism evidence="2 3">
    <name type="scientific">Paenibacillus rhizosphaerae</name>
    <dbReference type="NCBI Taxonomy" id="297318"/>
    <lineage>
        <taxon>Bacteria</taxon>
        <taxon>Bacillati</taxon>
        <taxon>Bacillota</taxon>
        <taxon>Bacilli</taxon>
        <taxon>Bacillales</taxon>
        <taxon>Paenibacillaceae</taxon>
        <taxon>Paenibacillus</taxon>
    </lineage>
</organism>
<accession>A0A839TGS3</accession>
<protein>
    <submittedName>
        <fullName evidence="2">Uncharacterized protein YukE</fullName>
    </submittedName>
</protein>
<gene>
    <name evidence="2" type="ORF">FHS19_000659</name>
</gene>
<feature type="region of interest" description="Disordered" evidence="1">
    <location>
        <begin position="214"/>
        <end position="249"/>
    </location>
</feature>
<name>A0A839TGS3_9BACL</name>
<comment type="caution">
    <text evidence="2">The sequence shown here is derived from an EMBL/GenBank/DDBJ whole genome shotgun (WGS) entry which is preliminary data.</text>
</comment>
<evidence type="ECO:0000313" key="3">
    <source>
        <dbReference type="Proteomes" id="UP000517523"/>
    </source>
</evidence>
<dbReference type="AlphaFoldDB" id="A0A839TGS3"/>
<reference evidence="2 3" key="1">
    <citation type="submission" date="2020-08" db="EMBL/GenBank/DDBJ databases">
        <title>Genomic Encyclopedia of Type Strains, Phase III (KMG-III): the genomes of soil and plant-associated and newly described type strains.</title>
        <authorList>
            <person name="Whitman W."/>
        </authorList>
    </citation>
    <scope>NUCLEOTIDE SEQUENCE [LARGE SCALE GENOMIC DNA]</scope>
    <source>
        <strain evidence="2 3">CECT 5831</strain>
    </source>
</reference>
<evidence type="ECO:0000256" key="1">
    <source>
        <dbReference type="SAM" id="MobiDB-lite"/>
    </source>
</evidence>
<dbReference type="Gene3D" id="1.10.287.1060">
    <property type="entry name" value="ESAT-6-like"/>
    <property type="match status" value="1"/>
</dbReference>
<evidence type="ECO:0000313" key="2">
    <source>
        <dbReference type="EMBL" id="MBB3126005.1"/>
    </source>
</evidence>
<dbReference type="InterPro" id="IPR036689">
    <property type="entry name" value="ESAT-6-like_sf"/>
</dbReference>
<dbReference type="Proteomes" id="UP000517523">
    <property type="component" value="Unassembled WGS sequence"/>
</dbReference>
<dbReference type="EMBL" id="JACHXJ010000001">
    <property type="protein sequence ID" value="MBB3126005.1"/>
    <property type="molecule type" value="Genomic_DNA"/>
</dbReference>
<sequence length="351" mass="36107">MRISVEPESLRSLSRQLDRSSEQIREMTLALNQALGNLRGEAAFPQSVMEEWQSAHRQGEQIYSLLKDIGKWIESKASEFQTADEQHHSILKDTLLYSSPALMFQSAAVSGGEPILPGYGLTDGTISNPLSAVQAVHAEAGGSYSGWNSHGTAAAGAAAGLATLVAGAVLPAAKDVRSGLNKNEHAGSARFLLDRAANNPVSWRFIDPKAAGKIRTLGQGPGGHSGNEGPAGTGTKPELQQESGEEDRAPGHFMTNNGKGLGAIAGSTALGLAVGSVVPAAGTAVGAFVGLASGLVISAVTDIEVAGKTLRTHAAGGMDLVSDSVKAVTHGASVLADQVKDKLNSLGMRFA</sequence>